<accession>A0A1E3X4H0</accession>
<evidence type="ECO:0000313" key="2">
    <source>
        <dbReference type="Proteomes" id="UP000094056"/>
    </source>
</evidence>
<comment type="caution">
    <text evidence="1">The sequence shown here is derived from an EMBL/GenBank/DDBJ whole genome shotgun (WGS) entry which is preliminary data.</text>
</comment>
<reference evidence="1 2" key="1">
    <citation type="submission" date="2016-07" db="EMBL/GenBank/DDBJ databases">
        <title>Draft genome of Scalindua rubra, obtained from a brine-seawater interface in the Red Sea, sheds light on salt adaptation in anammox bacteria.</title>
        <authorList>
            <person name="Speth D.R."/>
            <person name="Lagkouvardos I."/>
            <person name="Wang Y."/>
            <person name="Qian P.-Y."/>
            <person name="Dutilh B.E."/>
            <person name="Jetten M.S."/>
        </authorList>
    </citation>
    <scope>NUCLEOTIDE SEQUENCE [LARGE SCALE GENOMIC DNA]</scope>
    <source>
        <strain evidence="1">BSI-1</strain>
    </source>
</reference>
<sequence length="129" mass="15295">MKNTLFIMIVLANAFLSGQNKIESFNMNSKPTKWEFEVNKYTWNLLWKANPGIEIENEIKEYAAKKYSTTTVHVEKILIKLQYYNNVQNPFTGKLVEDMTWTEFEKLIKKFGAPWPNEKKKRLVKKTQN</sequence>
<gene>
    <name evidence="1" type="ORF">SCARUB_04321</name>
</gene>
<organism evidence="1 2">
    <name type="scientific">Candidatus Scalindua rubra</name>
    <dbReference type="NCBI Taxonomy" id="1872076"/>
    <lineage>
        <taxon>Bacteria</taxon>
        <taxon>Pseudomonadati</taxon>
        <taxon>Planctomycetota</taxon>
        <taxon>Candidatus Brocadiia</taxon>
        <taxon>Candidatus Brocadiales</taxon>
        <taxon>Candidatus Scalinduaceae</taxon>
        <taxon>Candidatus Scalindua</taxon>
    </lineage>
</organism>
<dbReference type="AlphaFoldDB" id="A0A1E3X4H0"/>
<dbReference type="EMBL" id="MAYW01000206">
    <property type="protein sequence ID" value="ODS30573.1"/>
    <property type="molecule type" value="Genomic_DNA"/>
</dbReference>
<proteinExistence type="predicted"/>
<dbReference type="Proteomes" id="UP000094056">
    <property type="component" value="Unassembled WGS sequence"/>
</dbReference>
<protein>
    <submittedName>
        <fullName evidence="1">Uncharacterized protein</fullName>
    </submittedName>
</protein>
<evidence type="ECO:0000313" key="1">
    <source>
        <dbReference type="EMBL" id="ODS30573.1"/>
    </source>
</evidence>
<name>A0A1E3X4H0_9BACT</name>